<comment type="caution">
    <text evidence="2">The sequence shown here is derived from an EMBL/GenBank/DDBJ whole genome shotgun (WGS) entry which is preliminary data.</text>
</comment>
<keyword evidence="3" id="KW-1185">Reference proteome</keyword>
<feature type="transmembrane region" description="Helical" evidence="1">
    <location>
        <begin position="139"/>
        <end position="162"/>
    </location>
</feature>
<reference evidence="2 3" key="1">
    <citation type="submission" date="2024-11" db="EMBL/GenBank/DDBJ databases">
        <title>Adaptive evolution of stress response genes in parasites aligns with host niche diversity.</title>
        <authorList>
            <person name="Hahn C."/>
            <person name="Resl P."/>
        </authorList>
    </citation>
    <scope>NUCLEOTIDE SEQUENCE [LARGE SCALE GENOMIC DNA]</scope>
    <source>
        <strain evidence="2">EGGRZ-B1_66</strain>
        <tissue evidence="2">Body</tissue>
    </source>
</reference>
<protein>
    <submittedName>
        <fullName evidence="2">Uncharacterized protein</fullName>
    </submittedName>
</protein>
<keyword evidence="1" id="KW-1133">Transmembrane helix</keyword>
<keyword evidence="1" id="KW-0812">Transmembrane</keyword>
<sequence length="171" mass="19688">MDGKRFEVGKNYTVIVSASTVGYGDTALTQIEIVDGQYSQDVLDNLIDDIGSKLSEHRTSELNFAQFSQPWSYALHQITLFISDRKINLTNTKSCLEDGHQDSCQDARDSEAKCWEVILQKDWFRDELFSLRNNNEDDLIIWVIFSTILALIIIAVALNLYVRYRRRVMSL</sequence>
<evidence type="ECO:0000313" key="3">
    <source>
        <dbReference type="Proteomes" id="UP001626550"/>
    </source>
</evidence>
<evidence type="ECO:0000313" key="2">
    <source>
        <dbReference type="EMBL" id="KAL3308673.1"/>
    </source>
</evidence>
<accession>A0ABD2PNS9</accession>
<dbReference type="AlphaFoldDB" id="A0ABD2PNS9"/>
<dbReference type="EMBL" id="JBJKFK010004879">
    <property type="protein sequence ID" value="KAL3308673.1"/>
    <property type="molecule type" value="Genomic_DNA"/>
</dbReference>
<dbReference type="Proteomes" id="UP001626550">
    <property type="component" value="Unassembled WGS sequence"/>
</dbReference>
<gene>
    <name evidence="2" type="ORF">Ciccas_012790</name>
</gene>
<evidence type="ECO:0000256" key="1">
    <source>
        <dbReference type="SAM" id="Phobius"/>
    </source>
</evidence>
<keyword evidence="1" id="KW-0472">Membrane</keyword>
<proteinExistence type="predicted"/>
<organism evidence="2 3">
    <name type="scientific">Cichlidogyrus casuarinus</name>
    <dbReference type="NCBI Taxonomy" id="1844966"/>
    <lineage>
        <taxon>Eukaryota</taxon>
        <taxon>Metazoa</taxon>
        <taxon>Spiralia</taxon>
        <taxon>Lophotrochozoa</taxon>
        <taxon>Platyhelminthes</taxon>
        <taxon>Monogenea</taxon>
        <taxon>Monopisthocotylea</taxon>
        <taxon>Dactylogyridea</taxon>
        <taxon>Ancyrocephalidae</taxon>
        <taxon>Cichlidogyrus</taxon>
    </lineage>
</organism>
<name>A0ABD2PNS9_9PLAT</name>